<feature type="transmembrane region" description="Helical" evidence="10">
    <location>
        <begin position="1476"/>
        <end position="1494"/>
    </location>
</feature>
<evidence type="ECO:0000313" key="14">
    <source>
        <dbReference type="EMBL" id="CAG9313218.1"/>
    </source>
</evidence>
<evidence type="ECO:0000256" key="5">
    <source>
        <dbReference type="ARBA" id="ARBA00022824"/>
    </source>
</evidence>
<gene>
    <name evidence="14" type="ORF">BSTOLATCC_MIC8491</name>
</gene>
<accession>A0AAU9ICV9</accession>
<evidence type="ECO:0000259" key="12">
    <source>
        <dbReference type="Pfam" id="PF02010"/>
    </source>
</evidence>
<evidence type="ECO:0000259" key="13">
    <source>
        <dbReference type="Pfam" id="PF11721"/>
    </source>
</evidence>
<reference evidence="14" key="1">
    <citation type="submission" date="2021-09" db="EMBL/GenBank/DDBJ databases">
        <authorList>
            <consortium name="AG Swart"/>
            <person name="Singh M."/>
            <person name="Singh A."/>
            <person name="Seah K."/>
            <person name="Emmerich C."/>
        </authorList>
    </citation>
    <scope>NUCLEOTIDE SEQUENCE</scope>
    <source>
        <strain evidence="14">ATCC30299</strain>
    </source>
</reference>
<feature type="domain" description="Malectin" evidence="13">
    <location>
        <begin position="53"/>
        <end position="185"/>
    </location>
</feature>
<evidence type="ECO:0000256" key="2">
    <source>
        <dbReference type="ARBA" id="ARBA00009141"/>
    </source>
</evidence>
<dbReference type="PANTHER" id="PTHR13460">
    <property type="match status" value="1"/>
</dbReference>
<evidence type="ECO:0000256" key="8">
    <source>
        <dbReference type="ARBA" id="ARBA00023180"/>
    </source>
</evidence>
<keyword evidence="7 10" id="KW-0472">Membrane</keyword>
<evidence type="ECO:0000256" key="11">
    <source>
        <dbReference type="SAM" id="SignalP"/>
    </source>
</evidence>
<feature type="transmembrane region" description="Helical" evidence="10">
    <location>
        <begin position="1403"/>
        <end position="1424"/>
    </location>
</feature>
<dbReference type="Proteomes" id="UP001162131">
    <property type="component" value="Unassembled WGS sequence"/>
</dbReference>
<comment type="similarity">
    <text evidence="2">Belongs to the malectin family.</text>
</comment>
<feature type="transmembrane region" description="Helical" evidence="10">
    <location>
        <begin position="1445"/>
        <end position="1470"/>
    </location>
</feature>
<evidence type="ECO:0000256" key="9">
    <source>
        <dbReference type="ARBA" id="ARBA00023277"/>
    </source>
</evidence>
<organism evidence="14 15">
    <name type="scientific">Blepharisma stoltei</name>
    <dbReference type="NCBI Taxonomy" id="1481888"/>
    <lineage>
        <taxon>Eukaryota</taxon>
        <taxon>Sar</taxon>
        <taxon>Alveolata</taxon>
        <taxon>Ciliophora</taxon>
        <taxon>Postciliodesmatophora</taxon>
        <taxon>Heterotrichea</taxon>
        <taxon>Heterotrichida</taxon>
        <taxon>Blepharismidae</taxon>
        <taxon>Blepharisma</taxon>
    </lineage>
</organism>
<evidence type="ECO:0000256" key="7">
    <source>
        <dbReference type="ARBA" id="ARBA00023136"/>
    </source>
</evidence>
<evidence type="ECO:0000256" key="6">
    <source>
        <dbReference type="ARBA" id="ARBA00022989"/>
    </source>
</evidence>
<evidence type="ECO:0000256" key="10">
    <source>
        <dbReference type="SAM" id="Phobius"/>
    </source>
</evidence>
<comment type="subcellular location">
    <subcellularLocation>
        <location evidence="1">Endoplasmic reticulum membrane</location>
        <topology evidence="1">Single-pass type I membrane protein</topology>
    </subcellularLocation>
</comment>
<proteinExistence type="inferred from homology"/>
<dbReference type="InterPro" id="IPR039155">
    <property type="entry name" value="MLEC"/>
</dbReference>
<evidence type="ECO:0008006" key="16">
    <source>
        <dbReference type="Google" id="ProtNLM"/>
    </source>
</evidence>
<dbReference type="Gene3D" id="2.60.120.430">
    <property type="entry name" value="Galactose-binding lectin"/>
    <property type="match status" value="1"/>
</dbReference>
<keyword evidence="3 10" id="KW-0812">Transmembrane</keyword>
<dbReference type="Pfam" id="PF11721">
    <property type="entry name" value="Malectin"/>
    <property type="match status" value="1"/>
</dbReference>
<feature type="transmembrane region" description="Helical" evidence="10">
    <location>
        <begin position="1365"/>
        <end position="1383"/>
    </location>
</feature>
<dbReference type="Pfam" id="PF02010">
    <property type="entry name" value="REJ"/>
    <property type="match status" value="1"/>
</dbReference>
<feature type="domain" description="PKD/REJ-like" evidence="12">
    <location>
        <begin position="540"/>
        <end position="714"/>
    </location>
</feature>
<dbReference type="GO" id="GO:0030246">
    <property type="term" value="F:carbohydrate binding"/>
    <property type="evidence" value="ECO:0007669"/>
    <property type="project" value="InterPro"/>
</dbReference>
<evidence type="ECO:0000256" key="1">
    <source>
        <dbReference type="ARBA" id="ARBA00004115"/>
    </source>
</evidence>
<keyword evidence="4 11" id="KW-0732">Signal</keyword>
<keyword evidence="9" id="KW-0119">Carbohydrate metabolism</keyword>
<sequence>MKVHIKFNLLFCVAFVYSQIDSSLVIKAQKFGSSVSTLSSDSVIYWGESFEESYFYGDLKTSSSIQRTKDQDIYMSALWIAYDAHYKLNLSLSDGNYILNLRFAEIEYDSPNERVFSMNFCGESIFEYLDIYTQVGGKNKALNIFYEFSVRNGIIQSSNYNIAQNDGMLDFEFISVVDKGIINALQIIKGTCSDTGICNNCYDPKCLECDNDAAICTKCMYNTGLNDKNYCQCNSMNIKAIINAPESVCSDCIITLDGSESYGSGKLSFQWVIDNKFYSNSAVCYYTVQDSSKTHIIVNFTISDSCGYTNTIGKVINVSRDSIVVNIISYTNSYQVNKYSTFSANYITKNSSLQNPVYTWSISPDISSSVNLNQKEITIKFPDTQNYTIAVTATFDSASATTSKIITPMPEIPIISVLGVNTEIYWTANIIFNATLLYENGSNQVNYPLNYSFIDCAYGKITSLGPNSDKSLWSFRFQGTKNFDSTCSFEISIEIAGNIYSADCYYNLTQTTIPLVYVSYPYPYFDWSSEIRFMANIPDQTNLVFRWIQTDSNPQLSESDLATYKNQSSYTILRCVTIPTKAYEFTIEVEDITTNTKIDVKTKRPVNSPPQYGNFAVNPSSGSTLETQFNVIFQNYVDPEQNNPISYQILQLNDDGSTIAITPKTYSNSFSIYIGANGNLTLLGRVYDSLGTFNSTAYKISVQKTNANPKIETEKLLNAGLNMDPTMYISKIVAISQYVFKDASYKNSTEEIVNDLLNTLNKWVSSKEMTLVDVSTAIDVISVFLTKSDYYGETLMLNITSSLSNILNQTDKLDKDTYEVLLEQIDIITYRFTGLSDEGKTNYTSLDFYYTLIDFFGKANDKYQKQTLPNEVSITFDGKYYTSVIVSRSKSTLSEEISISNCTVSFDVDAQNDDDNKVYHQAVALLNNLKDVTAALPSEFQNNFDAANSCSFDSHNKFGCRSYEMNQNLDYGISKNNAYVKPSVTKFQYNSYKQESEAADANVTIVMPKSAQTLYDTTCEVLINGLFSNNPCNTVDLGNFVYQCVCKNLGLITQIPDPTLQNLFVKGKILINVKIFSGLSFIPFIVYILLSLIYIIGLRDLGKLDTLTCKTLKSKVKYIMRKIKSSIESHIKFNEFCSIKQIKRGLLNFTKKIKEDVAGKLTDINDIDFLDALITDKLIIKQAEDAILKNDIDIIKSLTLPDVEFNNLMHSIRVRRMIFAKLYYFIRSYCYQEAYEKKIINKIKDLTSNRDPHIEASAKLIKEIIKQIKSGEFIVNNYEENSEEHQDNGDNEEVGDSQVLLNIENDESTFYYNSNSYGIFIELLANKMKNDFLHEDTFYYYFIKSNLLLGLIGFTSMNFSRRGRLTLFMLTAFTDVWVAVFFFEDKNNYYSSFSILSISEVQLIIIGISIVIGLITGILGHFLPSNYTQSELWKEEKVKYKTSKIAYLISWVAMLFLLWNACSNAGNLSYSQHGNLIKSITITLIVTVLLEGVIKPILEALLHKYRVLTVIKRSCLDIMGLVICCKKRNPAQVYAEENIKSDEGFLEIEESQI</sequence>
<keyword evidence="8" id="KW-0325">Glycoprotein</keyword>
<evidence type="ECO:0000256" key="4">
    <source>
        <dbReference type="ARBA" id="ARBA00022729"/>
    </source>
</evidence>
<feature type="transmembrane region" description="Helical" evidence="10">
    <location>
        <begin position="1075"/>
        <end position="1096"/>
    </location>
</feature>
<keyword evidence="6 10" id="KW-1133">Transmembrane helix</keyword>
<comment type="caution">
    <text evidence="14">The sequence shown here is derived from an EMBL/GenBank/DDBJ whole genome shotgun (WGS) entry which is preliminary data.</text>
</comment>
<feature type="signal peptide" evidence="11">
    <location>
        <begin position="1"/>
        <end position="18"/>
    </location>
</feature>
<dbReference type="InterPro" id="IPR002859">
    <property type="entry name" value="PKD/REJ-like"/>
</dbReference>
<dbReference type="PANTHER" id="PTHR13460:SF0">
    <property type="entry name" value="MALECTIN"/>
    <property type="match status" value="1"/>
</dbReference>
<protein>
    <recommendedName>
        <fullName evidence="16">PKD/REJ-like domain-containing protein</fullName>
    </recommendedName>
</protein>
<dbReference type="InterPro" id="IPR021720">
    <property type="entry name" value="Malectin_dom"/>
</dbReference>
<evidence type="ECO:0000313" key="15">
    <source>
        <dbReference type="Proteomes" id="UP001162131"/>
    </source>
</evidence>
<dbReference type="GO" id="GO:0005789">
    <property type="term" value="C:endoplasmic reticulum membrane"/>
    <property type="evidence" value="ECO:0007669"/>
    <property type="project" value="UniProtKB-SubCell"/>
</dbReference>
<evidence type="ECO:0000256" key="3">
    <source>
        <dbReference type="ARBA" id="ARBA00022692"/>
    </source>
</evidence>
<keyword evidence="5" id="KW-0256">Endoplasmic reticulum</keyword>
<keyword evidence="15" id="KW-1185">Reference proteome</keyword>
<feature type="chain" id="PRO_5043919590" description="PKD/REJ-like domain-containing protein" evidence="11">
    <location>
        <begin position="19"/>
        <end position="1553"/>
    </location>
</feature>
<dbReference type="EMBL" id="CAJZBQ010000010">
    <property type="protein sequence ID" value="CAG9313218.1"/>
    <property type="molecule type" value="Genomic_DNA"/>
</dbReference>
<name>A0AAU9ICV9_9CILI</name>